<keyword evidence="3" id="KW-1185">Reference proteome</keyword>
<dbReference type="AlphaFoldDB" id="A0A1H4EI85"/>
<protein>
    <submittedName>
        <fullName evidence="2">Uncharacterized protein</fullName>
    </submittedName>
</protein>
<dbReference type="EMBL" id="FNQN01000023">
    <property type="protein sequence ID" value="SEA84794.1"/>
    <property type="molecule type" value="Genomic_DNA"/>
</dbReference>
<feature type="transmembrane region" description="Helical" evidence="1">
    <location>
        <begin position="51"/>
        <end position="71"/>
    </location>
</feature>
<keyword evidence="1" id="KW-1133">Transmembrane helix</keyword>
<keyword evidence="1" id="KW-0472">Membrane</keyword>
<evidence type="ECO:0000256" key="1">
    <source>
        <dbReference type="SAM" id="Phobius"/>
    </source>
</evidence>
<evidence type="ECO:0000313" key="3">
    <source>
        <dbReference type="Proteomes" id="UP000199409"/>
    </source>
</evidence>
<keyword evidence="1" id="KW-0812">Transmembrane</keyword>
<organism evidence="2 3">
    <name type="scientific">Desulfuromusa kysingii</name>
    <dbReference type="NCBI Taxonomy" id="37625"/>
    <lineage>
        <taxon>Bacteria</taxon>
        <taxon>Pseudomonadati</taxon>
        <taxon>Thermodesulfobacteriota</taxon>
        <taxon>Desulfuromonadia</taxon>
        <taxon>Desulfuromonadales</taxon>
        <taxon>Geopsychrobacteraceae</taxon>
        <taxon>Desulfuromusa</taxon>
    </lineage>
</organism>
<dbReference type="Proteomes" id="UP000199409">
    <property type="component" value="Unassembled WGS sequence"/>
</dbReference>
<feature type="transmembrane region" description="Helical" evidence="1">
    <location>
        <begin position="20"/>
        <end position="39"/>
    </location>
</feature>
<accession>A0A1H4EI85</accession>
<sequence length="232" mass="26495">MDAGVWEIFGTRYYTHGFGLLFVFPFAIWFFVASVLTLKGLVVERTFKWRGLALSACLIVVTLVAVFWDVYQIGQQATKLCNEKAGLHVYRTAEAEGVLGLFSIEHWSKYGFKFVEYEDVLKNKTRYFLEGGKPAHKKVNQFLSQYEYLITRKNLTSRIGIIKQEIKDRNANEVLGESNEFSIDGGWADMLFYNTTGFSYSPWICSGSNESQKIYPSELVKAVLKPEEILGT</sequence>
<evidence type="ECO:0000313" key="2">
    <source>
        <dbReference type="EMBL" id="SEA84794.1"/>
    </source>
</evidence>
<reference evidence="2 3" key="1">
    <citation type="submission" date="2016-10" db="EMBL/GenBank/DDBJ databases">
        <authorList>
            <person name="de Groot N.N."/>
        </authorList>
    </citation>
    <scope>NUCLEOTIDE SEQUENCE [LARGE SCALE GENOMIC DNA]</scope>
    <source>
        <strain evidence="2 3">DSM 7343</strain>
    </source>
</reference>
<name>A0A1H4EI85_9BACT</name>
<proteinExistence type="predicted"/>
<dbReference type="RefSeq" id="WP_092351028.1">
    <property type="nucleotide sequence ID" value="NZ_FNQN01000023.1"/>
</dbReference>
<dbReference type="OrthoDB" id="9762947at2"/>
<gene>
    <name evidence="2" type="ORF">SAMN05660420_03399</name>
</gene>